<comment type="caution">
    <text evidence="14">The sequence shown here is derived from an EMBL/GenBank/DDBJ whole genome shotgun (WGS) entry which is preliminary data.</text>
</comment>
<evidence type="ECO:0000256" key="9">
    <source>
        <dbReference type="ARBA" id="ARBA00022989"/>
    </source>
</evidence>
<evidence type="ECO:0000256" key="7">
    <source>
        <dbReference type="ARBA" id="ARBA00022692"/>
    </source>
</evidence>
<dbReference type="SMART" id="SM00304">
    <property type="entry name" value="HAMP"/>
    <property type="match status" value="1"/>
</dbReference>
<dbReference type="SUPFAM" id="SSF158472">
    <property type="entry name" value="HAMP domain-like"/>
    <property type="match status" value="1"/>
</dbReference>
<keyword evidence="15" id="KW-1185">Reference proteome</keyword>
<feature type="domain" description="HAMP" evidence="13">
    <location>
        <begin position="328"/>
        <end position="380"/>
    </location>
</feature>
<dbReference type="GO" id="GO:0016301">
    <property type="term" value="F:kinase activity"/>
    <property type="evidence" value="ECO:0007669"/>
    <property type="project" value="UniProtKB-KW"/>
</dbReference>
<gene>
    <name evidence="14" type="primary">txxe 3824-yesM13</name>
    <name evidence="14" type="ORF">TXXE_00295</name>
</gene>
<keyword evidence="6 14" id="KW-0808">Transferase</keyword>
<keyword evidence="11 12" id="KW-0472">Membrane</keyword>
<dbReference type="Pfam" id="PF06580">
    <property type="entry name" value="His_kinase"/>
    <property type="match status" value="1"/>
</dbReference>
<keyword evidence="8 14" id="KW-0418">Kinase</keyword>
<feature type="transmembrane region" description="Helical" evidence="12">
    <location>
        <begin position="307"/>
        <end position="326"/>
    </location>
</feature>
<dbReference type="InterPro" id="IPR051552">
    <property type="entry name" value="HptR"/>
</dbReference>
<evidence type="ECO:0000256" key="12">
    <source>
        <dbReference type="SAM" id="Phobius"/>
    </source>
</evidence>
<evidence type="ECO:0000259" key="13">
    <source>
        <dbReference type="PROSITE" id="PS50885"/>
    </source>
</evidence>
<evidence type="ECO:0000256" key="10">
    <source>
        <dbReference type="ARBA" id="ARBA00023012"/>
    </source>
</evidence>
<evidence type="ECO:0000313" key="15">
    <source>
        <dbReference type="Proteomes" id="UP000681526"/>
    </source>
</evidence>
<dbReference type="PANTHER" id="PTHR42713:SF2">
    <property type="entry name" value="TWO-COMPONENT SENSOR KINASE YESM"/>
    <property type="match status" value="1"/>
</dbReference>
<evidence type="ECO:0000256" key="2">
    <source>
        <dbReference type="ARBA" id="ARBA00004651"/>
    </source>
</evidence>
<dbReference type="EMBL" id="CAJRAY010000001">
    <property type="protein sequence ID" value="CAG5076205.1"/>
    <property type="molecule type" value="Genomic_DNA"/>
</dbReference>
<evidence type="ECO:0000256" key="11">
    <source>
        <dbReference type="ARBA" id="ARBA00023136"/>
    </source>
</evidence>
<dbReference type="Pfam" id="PF02518">
    <property type="entry name" value="HATPase_c"/>
    <property type="match status" value="1"/>
</dbReference>
<dbReference type="InterPro" id="IPR010559">
    <property type="entry name" value="Sig_transdc_His_kin_internal"/>
</dbReference>
<keyword evidence="9 12" id="KW-1133">Transmembrane helix</keyword>
<dbReference type="PANTHER" id="PTHR42713">
    <property type="entry name" value="HISTIDINE KINASE-RELATED"/>
    <property type="match status" value="1"/>
</dbReference>
<dbReference type="Pfam" id="PF00672">
    <property type="entry name" value="HAMP"/>
    <property type="match status" value="1"/>
</dbReference>
<dbReference type="InterPro" id="IPR003594">
    <property type="entry name" value="HATPase_dom"/>
</dbReference>
<name>A0ABN7RKA3_THEXY</name>
<dbReference type="PRINTS" id="PR00344">
    <property type="entry name" value="BCTRLSENSOR"/>
</dbReference>
<evidence type="ECO:0000256" key="3">
    <source>
        <dbReference type="ARBA" id="ARBA00012438"/>
    </source>
</evidence>
<sequence>MGPGMKKVSQWILSSLRVKMLAMFVMLTIVPLIAVGIVSYQKSFRTISEHSKASFLLTADRLARDIDVLFQDTARLLELENHQAVLRFLFSQTDSYADAKDILQAFDLYRKTYRNDSVLNISMVNLYGRGISERRGVFALNQNPLRNPHFQYLMNAPDEVLIVPPDEMLPQDRLDGFQYDSEHVVSIMTTVRQRITREVIGFIVIDLDADTVLRYIRDAMAGHAGYFYVADSAGKPLFAADSSYAHLLPSAADLAPRLDRKSDSFVEDGPDGQIFITYTTSADTGWKMIGIAPLREIAKDAREIRRLIFLSVGLSIVFTIGLYVYLTSRLTRPIQILKHKMRKAASGFFEVKVRPAGTDELADLGNSFNIMIEQIRMLMERSIREREQVRKAELRTLQAQINPHFLYNSLDSIVWMAEAGKNREVIRLVQALSRFFRISLSKGRDLISVGEEVEHVRNYLVIQQMRYSDILDYEIDIPQELRAVPILKMTLQPIVENALYHGIKNKRGKGRIRISGASDQDRTIRLSVADNGIGMSAGKLAELRGLLDDPLVPQGESEPDSGFGLLNVQRRLRLYYGPQYGIVLDSREGAGTTVEITIPVQGGTHLEESVPGG</sequence>
<keyword evidence="4" id="KW-1003">Cell membrane</keyword>
<comment type="subcellular location">
    <subcellularLocation>
        <location evidence="2">Cell membrane</location>
        <topology evidence="2">Multi-pass membrane protein</topology>
    </subcellularLocation>
</comment>
<evidence type="ECO:0000256" key="1">
    <source>
        <dbReference type="ARBA" id="ARBA00000085"/>
    </source>
</evidence>
<dbReference type="InterPro" id="IPR003660">
    <property type="entry name" value="HAMP_dom"/>
</dbReference>
<protein>
    <recommendedName>
        <fullName evidence="3">histidine kinase</fullName>
        <ecNumber evidence="3">2.7.13.3</ecNumber>
    </recommendedName>
</protein>
<evidence type="ECO:0000256" key="8">
    <source>
        <dbReference type="ARBA" id="ARBA00022777"/>
    </source>
</evidence>
<reference evidence="14 15" key="1">
    <citation type="submission" date="2021-04" db="EMBL/GenBank/DDBJ databases">
        <authorList>
            <person name="Rakotoarivonina H."/>
        </authorList>
    </citation>
    <scope>NUCLEOTIDE SEQUENCE [LARGE SCALE GENOMIC DNA]</scope>
    <source>
        <strain evidence="14 15">XE</strain>
    </source>
</reference>
<dbReference type="InterPro" id="IPR036890">
    <property type="entry name" value="HATPase_C_sf"/>
</dbReference>
<evidence type="ECO:0000313" key="14">
    <source>
        <dbReference type="EMBL" id="CAG5076205.1"/>
    </source>
</evidence>
<dbReference type="SMART" id="SM00387">
    <property type="entry name" value="HATPase_c"/>
    <property type="match status" value="1"/>
</dbReference>
<dbReference type="Pfam" id="PF02743">
    <property type="entry name" value="dCache_1"/>
    <property type="match status" value="1"/>
</dbReference>
<accession>A0ABN7RKA3</accession>
<dbReference type="CDD" id="cd06225">
    <property type="entry name" value="HAMP"/>
    <property type="match status" value="1"/>
</dbReference>
<proteinExistence type="predicted"/>
<feature type="transmembrane region" description="Helical" evidence="12">
    <location>
        <begin position="20"/>
        <end position="40"/>
    </location>
</feature>
<keyword evidence="5" id="KW-0597">Phosphoprotein</keyword>
<dbReference type="InterPro" id="IPR033479">
    <property type="entry name" value="dCache_1"/>
</dbReference>
<keyword evidence="10" id="KW-0902">Two-component regulatory system</keyword>
<evidence type="ECO:0000256" key="4">
    <source>
        <dbReference type="ARBA" id="ARBA00022475"/>
    </source>
</evidence>
<organism evidence="14 15">
    <name type="scientific">Thermobacillus xylanilyticus</name>
    <dbReference type="NCBI Taxonomy" id="76633"/>
    <lineage>
        <taxon>Bacteria</taxon>
        <taxon>Bacillati</taxon>
        <taxon>Bacillota</taxon>
        <taxon>Bacilli</taxon>
        <taxon>Bacillales</taxon>
        <taxon>Paenibacillaceae</taxon>
        <taxon>Thermobacillus</taxon>
    </lineage>
</organism>
<evidence type="ECO:0000256" key="5">
    <source>
        <dbReference type="ARBA" id="ARBA00022553"/>
    </source>
</evidence>
<dbReference type="RefSeq" id="WP_213483007.1">
    <property type="nucleotide sequence ID" value="NZ_CAJRAY010000001.1"/>
</dbReference>
<dbReference type="Gene3D" id="6.10.340.10">
    <property type="match status" value="1"/>
</dbReference>
<dbReference type="Proteomes" id="UP000681526">
    <property type="component" value="Unassembled WGS sequence"/>
</dbReference>
<dbReference type="EC" id="2.7.13.3" evidence="3"/>
<keyword evidence="7 12" id="KW-0812">Transmembrane</keyword>
<evidence type="ECO:0000256" key="6">
    <source>
        <dbReference type="ARBA" id="ARBA00022679"/>
    </source>
</evidence>
<dbReference type="Gene3D" id="3.30.450.20">
    <property type="entry name" value="PAS domain"/>
    <property type="match status" value="2"/>
</dbReference>
<comment type="catalytic activity">
    <reaction evidence="1">
        <text>ATP + protein L-histidine = ADP + protein N-phospho-L-histidine.</text>
        <dbReference type="EC" id="2.7.13.3"/>
    </reaction>
</comment>
<dbReference type="SUPFAM" id="SSF55874">
    <property type="entry name" value="ATPase domain of HSP90 chaperone/DNA topoisomerase II/histidine kinase"/>
    <property type="match status" value="1"/>
</dbReference>
<dbReference type="PROSITE" id="PS50885">
    <property type="entry name" value="HAMP"/>
    <property type="match status" value="1"/>
</dbReference>
<dbReference type="Gene3D" id="3.30.565.10">
    <property type="entry name" value="Histidine kinase-like ATPase, C-terminal domain"/>
    <property type="match status" value="1"/>
</dbReference>
<dbReference type="InterPro" id="IPR004358">
    <property type="entry name" value="Sig_transdc_His_kin-like_C"/>
</dbReference>